<evidence type="ECO:0000313" key="3">
    <source>
        <dbReference type="Proteomes" id="UP000037035"/>
    </source>
</evidence>
<comment type="caution">
    <text evidence="2">The sequence shown here is derived from an EMBL/GenBank/DDBJ whole genome shotgun (WGS) entry which is preliminary data.</text>
</comment>
<accession>A0A0L6USZ1</accession>
<feature type="signal peptide" evidence="1">
    <location>
        <begin position="1"/>
        <end position="19"/>
    </location>
</feature>
<evidence type="ECO:0000256" key="1">
    <source>
        <dbReference type="SAM" id="SignalP"/>
    </source>
</evidence>
<dbReference type="EMBL" id="LAVV01009224">
    <property type="protein sequence ID" value="KNZ50970.1"/>
    <property type="molecule type" value="Genomic_DNA"/>
</dbReference>
<feature type="chain" id="PRO_5005567966" evidence="1">
    <location>
        <begin position="20"/>
        <end position="54"/>
    </location>
</feature>
<dbReference type="AlphaFoldDB" id="A0A0L6USZ1"/>
<evidence type="ECO:0000313" key="2">
    <source>
        <dbReference type="EMBL" id="KNZ50970.1"/>
    </source>
</evidence>
<organism evidence="2 3">
    <name type="scientific">Puccinia sorghi</name>
    <dbReference type="NCBI Taxonomy" id="27349"/>
    <lineage>
        <taxon>Eukaryota</taxon>
        <taxon>Fungi</taxon>
        <taxon>Dikarya</taxon>
        <taxon>Basidiomycota</taxon>
        <taxon>Pucciniomycotina</taxon>
        <taxon>Pucciniomycetes</taxon>
        <taxon>Pucciniales</taxon>
        <taxon>Pucciniaceae</taxon>
        <taxon>Puccinia</taxon>
    </lineage>
</organism>
<dbReference type="Proteomes" id="UP000037035">
    <property type="component" value="Unassembled WGS sequence"/>
</dbReference>
<sequence length="54" mass="6019">MAPHFVVFWMSLADFNWLAEELCNDLAQDPIGRGQPLSVEAQAYANWLMGGPPL</sequence>
<gene>
    <name evidence="2" type="ORF">VP01_414g5</name>
</gene>
<dbReference type="OrthoDB" id="2504952at2759"/>
<keyword evidence="1" id="KW-0732">Signal</keyword>
<proteinExistence type="predicted"/>
<keyword evidence="3" id="KW-1185">Reference proteome</keyword>
<dbReference type="VEuPathDB" id="FungiDB:VP01_414g5"/>
<protein>
    <submittedName>
        <fullName evidence="2">Uncharacterized protein</fullName>
    </submittedName>
</protein>
<reference evidence="2 3" key="1">
    <citation type="submission" date="2015-08" db="EMBL/GenBank/DDBJ databases">
        <title>Next Generation Sequencing and Analysis of the Genome of Puccinia sorghi L Schw, the Causal Agent of Maize Common Rust.</title>
        <authorList>
            <person name="Rochi L."/>
            <person name="Burguener G."/>
            <person name="Darino M."/>
            <person name="Turjanski A."/>
            <person name="Kreff E."/>
            <person name="Dieguez M.J."/>
            <person name="Sacco F."/>
        </authorList>
    </citation>
    <scope>NUCLEOTIDE SEQUENCE [LARGE SCALE GENOMIC DNA]</scope>
    <source>
        <strain evidence="2 3">RO10H11247</strain>
    </source>
</reference>
<name>A0A0L6USZ1_9BASI</name>